<reference evidence="2 3" key="1">
    <citation type="journal article" date="2018" name="Genomics">
        <title>Molecular footprints of inshore aquatic adaptation in Indo-Pacific humpback dolphin (Sousa chinensis).</title>
        <authorList>
            <person name="Ming Y."/>
            <person name="Jian J."/>
            <person name="Yu F."/>
            <person name="Yu X."/>
            <person name="Wang J."/>
            <person name="Liu W."/>
        </authorList>
    </citation>
    <scope>NUCLEOTIDE SEQUENCE [LARGE SCALE GENOMIC DNA]</scope>
    <source>
        <strain evidence="2">MY-2018</strain>
        <tissue evidence="2">Skin</tissue>
    </source>
</reference>
<evidence type="ECO:0000256" key="1">
    <source>
        <dbReference type="ARBA" id="ARBA00005277"/>
    </source>
</evidence>
<dbReference type="GO" id="GO:0045815">
    <property type="term" value="P:transcription initiation-coupled chromatin remodeling"/>
    <property type="evidence" value="ECO:0007669"/>
    <property type="project" value="TreeGrafter"/>
</dbReference>
<comment type="similarity">
    <text evidence="1">Belongs to the FAM47 family.</text>
</comment>
<feature type="non-terminal residue" evidence="2">
    <location>
        <position position="402"/>
    </location>
</feature>
<proteinExistence type="inferred from homology"/>
<dbReference type="PANTHER" id="PTHR46449">
    <property type="entry name" value="ZGC:158260"/>
    <property type="match status" value="1"/>
</dbReference>
<comment type="caution">
    <text evidence="2">The sequence shown here is derived from an EMBL/GenBank/DDBJ whole genome shotgun (WGS) entry which is preliminary data.</text>
</comment>
<dbReference type="Pfam" id="PF14642">
    <property type="entry name" value="FAM47"/>
    <property type="match status" value="1"/>
</dbReference>
<accession>A0A484GKK4</accession>
<name>A0A484GKK4_SOUCH</name>
<evidence type="ECO:0000313" key="3">
    <source>
        <dbReference type="Proteomes" id="UP000295264"/>
    </source>
</evidence>
<gene>
    <name evidence="2" type="ORF">DBR06_SOUSAS43510001</name>
</gene>
<dbReference type="AlphaFoldDB" id="A0A484GKK4"/>
<organism evidence="2 3">
    <name type="scientific">Sousa chinensis</name>
    <name type="common">Indo-pacific humpbacked dolphin</name>
    <name type="synonym">Steno chinensis</name>
    <dbReference type="NCBI Taxonomy" id="103600"/>
    <lineage>
        <taxon>Eukaryota</taxon>
        <taxon>Metazoa</taxon>
        <taxon>Chordata</taxon>
        <taxon>Craniata</taxon>
        <taxon>Vertebrata</taxon>
        <taxon>Euteleostomi</taxon>
        <taxon>Mammalia</taxon>
        <taxon>Eutheria</taxon>
        <taxon>Laurasiatheria</taxon>
        <taxon>Artiodactyla</taxon>
        <taxon>Whippomorpha</taxon>
        <taxon>Cetacea</taxon>
        <taxon>Odontoceti</taxon>
        <taxon>Delphinidae</taxon>
        <taxon>Sousa</taxon>
    </lineage>
</organism>
<dbReference type="Proteomes" id="UP000295264">
    <property type="component" value="Unassembled WGS sequence"/>
</dbReference>
<dbReference type="GO" id="GO:0000785">
    <property type="term" value="C:chromatin"/>
    <property type="evidence" value="ECO:0007669"/>
    <property type="project" value="TreeGrafter"/>
</dbReference>
<dbReference type="EMBL" id="QWLN02007219">
    <property type="protein sequence ID" value="TEA35636.1"/>
    <property type="molecule type" value="Genomic_DNA"/>
</dbReference>
<sequence>MNIPIPDGKLMAIESSAETGLACDLPFSGLDSTWSLGHPAGNCGQAEPVFGEYLGYREDLPSKCFTKHGRRSPRPTSLNSRRWRFVRTGLDDFRKGCPPCGGVITRGPEEGFLPQIYHRAPRPAPKRSQKDMLPREAALCSTLSPARQARKDFLADVEAHPTPHPSAPYPDLEEDMPAEVLEVLGPDRKLEDTRGYCQGIRKRMKEPTKLLKKRSTQVFLGHPKKTPVSHPGQWLYEEKKPSESDLLCNDGPLRHENRGLNIDEEFILKQFDIDCQSKPSYNVLHTMRPSQVPLELKKRIGLNNLQEPQFSQKLHYEQRLQKPQNPYKPKWVKMRYGAWYLNTKLWKKQRADEPLVDPKVLHKAQDENMKKELWEQEELLADLHGTAAFKDFILRRGYRMPS</sequence>
<dbReference type="PANTHER" id="PTHR46449:SF3">
    <property type="entry name" value="PROTEIN FAM47E"/>
    <property type="match status" value="1"/>
</dbReference>
<keyword evidence="3" id="KW-1185">Reference proteome</keyword>
<evidence type="ECO:0008006" key="4">
    <source>
        <dbReference type="Google" id="ProtNLM"/>
    </source>
</evidence>
<dbReference type="InterPro" id="IPR032743">
    <property type="entry name" value="FAM47"/>
</dbReference>
<protein>
    <recommendedName>
        <fullName evidence="4">Protein FAM47E</fullName>
    </recommendedName>
</protein>
<evidence type="ECO:0000313" key="2">
    <source>
        <dbReference type="EMBL" id="TEA35636.1"/>
    </source>
</evidence>